<sequence>MTLNRRSSSSSSRNGPPPPSQLINRDLNAQNSTLQHFMRFPQKSWMTNTPQPFQLRRIDAGSRRAASHNVPATTTTTTAGRKRSHAAASSSPIVDATSATVTATATANSNVIADAVGANAGGNGGDGGVATGVGAATGTGAGTSTNMTGTVYDPVSLSSSESDSSSSPVDATVMSAGMDVPLTTTTAAATTTAATETETVTVTVTTASTSAGLPGGVSRMSSSGTMAVGGDAAAAQQGSMPPPLLQISTSPSTTTTAPTVSAPSPAPTSTSGSLPVTAPPSTHPQPAHQQHPTSAAPGADITTSTSSNTTAGTASSSSSSSSSAVPTTSAPTTNWSTNVNSHQQQPLQPSISWPNASTVNTSADANSAASAVLAAGTGSDAGTGTAPGTRPYTSPYNAPSTIVLSSSEQSSTGPATANVDIDSQAAHRDKRRRTLSQLHLPPNQAPQSTTTSSTTTTTTTTTTTASQPPANTASSPMNSLQHLTPLITSAPPPVHDLSTYYPDPTTIFTHCEHKSFEFQRLSMLVLARKERDLFYLILHQLYCALSIQPGRQLNGLTQVHRDGIQLFAPMLVSNVHLRGQFLLQSSNYPDNIDACLEKIPNYSQTYQSVLLFFEKVAKNLNSLDAHIKQRNFPPLIEEMVSQLAVPSAIIQHVIHTAYCRAMINDRSDAGKWLAEFDVVYQHNQKIYSDYLNERNRITSVTAGMGQAARGDMLKQLNAVSNRYRQEVAGMYNALREEMEAGATPLGKGKWAIGLFVREGGSIERIGGVPRTLAPASVPSPAPPAPPAPTSNAFQPPERANGSGNTATSGPVPIPARQLQQMAQQQHLQQQLLAQQQHLQQYQQQRLILAAAAAGTTTTAPSQPLFEGRRDPRTGYALVNPGPVTPITSGGGGGVVTVTTAANGVVTAPIQMDPSVQHWAGVQQGQPQQLHLQLQQQQQQQQRPIANGNNPMTGDPASLGPGVIQQYPTYPQTLPQATTIAHPTVPIIQQNPIATVVATTAVPAASNIAAAPPATGPPLREAAIPTRLTRRPQQRQSRLRLQQQQLQLQSQQQQQPQWTPPPPPPPPQQSSNLPVRNFPHHPQAVPPPAPPPPPPPAAPAPPAPPANIMATLPAEARAPLFPPPDVQPTVFANPRPRVIALHEAHLAYNSRPVDQEGKVDRNMELFQYFESFVVPPKIIQRDEPTVLSEFNVPDEMMKKLPKPASDKTPSGREIWGLEDGKKILQIRCIKDPKSRMINDHRWAAADTTWPEFIFICFNGVEMTVRRKGHYGKDLPLNITPHVLDGRNILAMTVMYEKRAPRPSPSYMFAVELIDTASRKRVRSMVRSLAAAKSLSEIQKRLNASSMAAAAAEDSDELCLVDDDLTIDLTDPFSVTIFKTPVRGTSCSHRECFDLDTFLDTRLLTVGWNRVTEKMTEGEGMAEEWKCPICGQDARPRSLMIDGFLVEVRKKLEESGKLDARAVRVKKDGSWEVKLQEPIRARSSGSDSRRNSSRRNDEGGIARIKREGPSGSSVVGSGESSGKAEPMVIEID</sequence>
<feature type="compositionally biased region" description="Low complexity" evidence="5">
    <location>
        <begin position="302"/>
        <end position="333"/>
    </location>
</feature>
<feature type="compositionally biased region" description="Low complexity" evidence="5">
    <location>
        <begin position="1033"/>
        <end position="1056"/>
    </location>
</feature>
<feature type="domain" description="SP-RING-type" evidence="6">
    <location>
        <begin position="1352"/>
        <end position="1452"/>
    </location>
</feature>
<dbReference type="Gene3D" id="3.30.40.10">
    <property type="entry name" value="Zinc/RING finger domain, C3HC4 (zinc finger)"/>
    <property type="match status" value="1"/>
</dbReference>
<feature type="compositionally biased region" description="Low complexity" evidence="5">
    <location>
        <begin position="441"/>
        <end position="476"/>
    </location>
</feature>
<feature type="compositionally biased region" description="Basic and acidic residues" evidence="5">
    <location>
        <begin position="1485"/>
        <end position="1506"/>
    </location>
</feature>
<feature type="compositionally biased region" description="Low complexity" evidence="5">
    <location>
        <begin position="1"/>
        <end position="14"/>
    </location>
</feature>
<evidence type="ECO:0000313" key="8">
    <source>
        <dbReference type="Proteomes" id="UP000242877"/>
    </source>
</evidence>
<dbReference type="InterPro" id="IPR004181">
    <property type="entry name" value="Znf_MIZ"/>
</dbReference>
<feature type="region of interest" description="Disordered" evidence="5">
    <location>
        <begin position="1"/>
        <end position="21"/>
    </location>
</feature>
<feature type="region of interest" description="Disordered" evidence="5">
    <location>
        <begin position="771"/>
        <end position="812"/>
    </location>
</feature>
<dbReference type="Proteomes" id="UP000242877">
    <property type="component" value="Unassembled WGS sequence"/>
</dbReference>
<protein>
    <submittedName>
        <fullName evidence="7">Zinc finger, MIZ-type</fullName>
    </submittedName>
</protein>
<dbReference type="InterPro" id="IPR013083">
    <property type="entry name" value="Znf_RING/FYVE/PHD"/>
</dbReference>
<evidence type="ECO:0000256" key="1">
    <source>
        <dbReference type="ARBA" id="ARBA00022723"/>
    </source>
</evidence>
<keyword evidence="8" id="KW-1185">Reference proteome</keyword>
<proteinExistence type="predicted"/>
<feature type="region of interest" description="Disordered" evidence="5">
    <location>
        <begin position="61"/>
        <end position="91"/>
    </location>
</feature>
<evidence type="ECO:0000256" key="3">
    <source>
        <dbReference type="ARBA" id="ARBA00022833"/>
    </source>
</evidence>
<feature type="compositionally biased region" description="Polar residues" evidence="5">
    <location>
        <begin position="334"/>
        <end position="354"/>
    </location>
</feature>
<dbReference type="GO" id="GO:0061665">
    <property type="term" value="F:SUMO ligase activity"/>
    <property type="evidence" value="ECO:0007669"/>
    <property type="project" value="TreeGrafter"/>
</dbReference>
<dbReference type="VEuPathDB" id="FungiDB:AAP_04907"/>
<feature type="compositionally biased region" description="Pro residues" evidence="5">
    <location>
        <begin position="1083"/>
        <end position="1104"/>
    </location>
</feature>
<feature type="region of interest" description="Disordered" evidence="5">
    <location>
        <begin position="206"/>
        <end position="362"/>
    </location>
</feature>
<dbReference type="GO" id="GO:0008270">
    <property type="term" value="F:zinc ion binding"/>
    <property type="evidence" value="ECO:0007669"/>
    <property type="project" value="UniProtKB-KW"/>
</dbReference>
<feature type="compositionally biased region" description="Polar residues" evidence="5">
    <location>
        <begin position="391"/>
        <end position="415"/>
    </location>
</feature>
<dbReference type="PROSITE" id="PS00202">
    <property type="entry name" value="RUBREDOXIN"/>
    <property type="match status" value="1"/>
</dbReference>
<feature type="compositionally biased region" description="Low complexity" evidence="5">
    <location>
        <begin position="142"/>
        <end position="167"/>
    </location>
</feature>
<feature type="compositionally biased region" description="Low complexity" evidence="5">
    <location>
        <begin position="1507"/>
        <end position="1519"/>
    </location>
</feature>
<keyword evidence="3" id="KW-0862">Zinc</keyword>
<organism evidence="7 8">
    <name type="scientific">Ascosphaera apis ARSEF 7405</name>
    <dbReference type="NCBI Taxonomy" id="392613"/>
    <lineage>
        <taxon>Eukaryota</taxon>
        <taxon>Fungi</taxon>
        <taxon>Dikarya</taxon>
        <taxon>Ascomycota</taxon>
        <taxon>Pezizomycotina</taxon>
        <taxon>Eurotiomycetes</taxon>
        <taxon>Eurotiomycetidae</taxon>
        <taxon>Onygenales</taxon>
        <taxon>Ascosphaeraceae</taxon>
        <taxon>Ascosphaera</taxon>
    </lineage>
</organism>
<feature type="region of interest" description="Disordered" evidence="5">
    <location>
        <begin position="139"/>
        <end position="171"/>
    </location>
</feature>
<feature type="region of interest" description="Disordered" evidence="5">
    <location>
        <begin position="378"/>
        <end position="478"/>
    </location>
</feature>
<feature type="compositionally biased region" description="Polar residues" evidence="5">
    <location>
        <begin position="942"/>
        <end position="951"/>
    </location>
</feature>
<feature type="compositionally biased region" description="Low complexity" evidence="5">
    <location>
        <begin position="228"/>
        <end position="238"/>
    </location>
</feature>
<dbReference type="PROSITE" id="PS51044">
    <property type="entry name" value="ZF_SP_RING"/>
    <property type="match status" value="1"/>
</dbReference>
<gene>
    <name evidence="7" type="ORF">AAP_04907</name>
</gene>
<accession>A0A167WA68</accession>
<dbReference type="PANTHER" id="PTHR10782">
    <property type="entry name" value="ZINC FINGER MIZ DOMAIN-CONTAINING PROTEIN"/>
    <property type="match status" value="1"/>
</dbReference>
<feature type="compositionally biased region" description="Low complexity" evidence="5">
    <location>
        <begin position="378"/>
        <end position="389"/>
    </location>
</feature>
<keyword evidence="2 4" id="KW-0863">Zinc-finger</keyword>
<feature type="region of interest" description="Disordered" evidence="5">
    <location>
        <begin position="1474"/>
        <end position="1530"/>
    </location>
</feature>
<feature type="region of interest" description="Disordered" evidence="5">
    <location>
        <begin position="1007"/>
        <end position="1107"/>
    </location>
</feature>
<keyword evidence="1" id="KW-0479">Metal-binding</keyword>
<dbReference type="InterPro" id="IPR018527">
    <property type="entry name" value="Rubredoxin_Fe_BS"/>
</dbReference>
<evidence type="ECO:0000256" key="2">
    <source>
        <dbReference type="ARBA" id="ARBA00022771"/>
    </source>
</evidence>
<evidence type="ECO:0000256" key="4">
    <source>
        <dbReference type="PROSITE-ProRule" id="PRU00452"/>
    </source>
</evidence>
<dbReference type="GO" id="GO:0016925">
    <property type="term" value="P:protein sumoylation"/>
    <property type="evidence" value="ECO:0007669"/>
    <property type="project" value="TreeGrafter"/>
</dbReference>
<evidence type="ECO:0000313" key="7">
    <source>
        <dbReference type="EMBL" id="KZZ88584.1"/>
    </source>
</evidence>
<feature type="compositionally biased region" description="Pro residues" evidence="5">
    <location>
        <begin position="1057"/>
        <end position="1067"/>
    </location>
</feature>
<dbReference type="OrthoDB" id="27975at2759"/>
<feature type="region of interest" description="Disordered" evidence="5">
    <location>
        <begin position="920"/>
        <end position="967"/>
    </location>
</feature>
<dbReference type="PANTHER" id="PTHR10782:SF4">
    <property type="entry name" value="TONALLI, ISOFORM E"/>
    <property type="match status" value="1"/>
</dbReference>
<feature type="compositionally biased region" description="Low complexity" evidence="5">
    <location>
        <begin position="922"/>
        <end position="941"/>
    </location>
</feature>
<evidence type="ECO:0000259" key="6">
    <source>
        <dbReference type="PROSITE" id="PS51044"/>
    </source>
</evidence>
<name>A0A167WA68_9EURO</name>
<dbReference type="EMBL" id="AZGZ01000025">
    <property type="protein sequence ID" value="KZZ88584.1"/>
    <property type="molecule type" value="Genomic_DNA"/>
</dbReference>
<feature type="compositionally biased region" description="Low complexity" evidence="5">
    <location>
        <begin position="245"/>
        <end position="275"/>
    </location>
</feature>
<comment type="caution">
    <text evidence="7">The sequence shown here is derived from an EMBL/GenBank/DDBJ whole genome shotgun (WGS) entry which is preliminary data.</text>
</comment>
<dbReference type="GO" id="GO:0000785">
    <property type="term" value="C:chromatin"/>
    <property type="evidence" value="ECO:0007669"/>
    <property type="project" value="TreeGrafter"/>
</dbReference>
<reference evidence="7 8" key="1">
    <citation type="journal article" date="2016" name="Genome Biol. Evol.">
        <title>Divergent and convergent evolution of fungal pathogenicity.</title>
        <authorList>
            <person name="Shang Y."/>
            <person name="Xiao G."/>
            <person name="Zheng P."/>
            <person name="Cen K."/>
            <person name="Zhan S."/>
            <person name="Wang C."/>
        </authorList>
    </citation>
    <scope>NUCLEOTIDE SEQUENCE [LARGE SCALE GENOMIC DNA]</scope>
    <source>
        <strain evidence="7 8">ARSEF 7405</strain>
    </source>
</reference>
<evidence type="ECO:0000256" key="5">
    <source>
        <dbReference type="SAM" id="MobiDB-lite"/>
    </source>
</evidence>
<feature type="compositionally biased region" description="Pro residues" evidence="5">
    <location>
        <begin position="777"/>
        <end position="788"/>
    </location>
</feature>